<feature type="region of interest" description="Disordered" evidence="9">
    <location>
        <begin position="260"/>
        <end position="292"/>
    </location>
</feature>
<feature type="compositionally biased region" description="Low complexity" evidence="9">
    <location>
        <begin position="369"/>
        <end position="387"/>
    </location>
</feature>
<keyword evidence="2" id="KW-0597">Phosphoprotein</keyword>
<evidence type="ECO:0000256" key="8">
    <source>
        <dbReference type="PROSITE-ProRule" id="PRU00125"/>
    </source>
</evidence>
<sequence>MASPKALLEWCRATCAPYSGVEIKNTSSSFRDGLAFCAIIHKHRPDLIDFSSLSRENVYQNNKLAFETADAKLGIPPLLDPKDMVSPNVPDFLSVITYISHYYNFFSGRCHGPSRPRSSHVLNITKVQKTLKSQKSLTDPETSAEDGYASSRTRAVCHLCFKPVHLIQRHLIDGKVYHRSCFRCTVCRCVLLPGSYTQGSDTTSLICSHHATDSKAAGADGIQRLRRAENQPERPMQTGFYSLSGLAICSVPRYTQRAGLISKTEQAEETERPRGNNRESVPVEDPRPPKPCDLELIVRAEDRNRPEVAVVNGKGQKTASKTSEVCLSSKQETGGSAYPVPAPRRSGESYVVPVPAPRSRTAQTMSGCPAAEAPSEPSPHPSHISSPKVRSNHPWMTIVHPGPWTLLPPVPPPIPLPRSKSVSNTPTPWNKPRFSPPNPFDEEEEADEVLQEAPEHESANQTRPSEPAVIPEKSDITRVDVDEEKAARESEQNTGDKQDGQSPRGHVKKEDDGGEADPAMGGTPDSNSGGSGEEPTDGSQTGSSDAIEAAAAEPRFSSAQSSILPRSLSVPAIPSERSETSSVLSELHEASLSVSSSENKSTCTKNQFAQQPEMSRSQTVQNLSSTRGPAPGHGFPLIRRQVRTDQGVSTEDLHVQIRDLDGRLEVLEKRGVELERSIRDSKTGKEEQMLTEWFALIREQHALLCKNKELFYLTKQQMLEDRQADVEYDLRCLLNKPEKDWSEEDRGREERLMAELVTIIEQRNQIISILDQDRERDGDIESTRNKGFQKEGLKELKKSKGKLKASKVFKMLNHKTESSKDPVEKKS</sequence>
<name>A0A3Q2QB46_FUNHE</name>
<dbReference type="Gene3D" id="2.10.110.10">
    <property type="entry name" value="Cysteine Rich Protein"/>
    <property type="match status" value="1"/>
</dbReference>
<dbReference type="GO" id="GO:0046872">
    <property type="term" value="F:metal ion binding"/>
    <property type="evidence" value="ECO:0007669"/>
    <property type="project" value="UniProtKB-KW"/>
</dbReference>
<feature type="domain" description="Calponin-homology (CH)" evidence="10">
    <location>
        <begin position="1"/>
        <end position="107"/>
    </location>
</feature>
<dbReference type="SMART" id="SM00132">
    <property type="entry name" value="LIM"/>
    <property type="match status" value="1"/>
</dbReference>
<dbReference type="Pfam" id="PF00307">
    <property type="entry name" value="CH"/>
    <property type="match status" value="1"/>
</dbReference>
<dbReference type="InterPro" id="IPR022735">
    <property type="entry name" value="bMERB_dom"/>
</dbReference>
<evidence type="ECO:0000313" key="14">
    <source>
        <dbReference type="Proteomes" id="UP000265000"/>
    </source>
</evidence>
<dbReference type="GeneTree" id="ENSGT00940000156057"/>
<keyword evidence="7" id="KW-0175">Coiled coil</keyword>
<feature type="compositionally biased region" description="Polar residues" evidence="9">
    <location>
        <begin position="315"/>
        <end position="334"/>
    </location>
</feature>
<keyword evidence="6 8" id="KW-0440">LIM domain</keyword>
<dbReference type="Pfam" id="PF12130">
    <property type="entry name" value="bMERB_dom"/>
    <property type="match status" value="1"/>
</dbReference>
<dbReference type="OrthoDB" id="8062037at2759"/>
<dbReference type="PANTHER" id="PTHR23167">
    <property type="entry name" value="CALPONIN HOMOLOGY DOMAIN-CONTAINING PROTEIN DDB_G0272472-RELATED"/>
    <property type="match status" value="1"/>
</dbReference>
<dbReference type="PROSITE" id="PS50023">
    <property type="entry name" value="LIM_DOMAIN_2"/>
    <property type="match status" value="1"/>
</dbReference>
<dbReference type="SUPFAM" id="SSF57716">
    <property type="entry name" value="Glucocorticoid receptor-like (DNA-binding domain)"/>
    <property type="match status" value="1"/>
</dbReference>
<evidence type="ECO:0000259" key="10">
    <source>
        <dbReference type="PROSITE" id="PS50021"/>
    </source>
</evidence>
<evidence type="ECO:0000256" key="6">
    <source>
        <dbReference type="ARBA" id="ARBA00023038"/>
    </source>
</evidence>
<reference evidence="13" key="1">
    <citation type="submission" date="2025-08" db="UniProtKB">
        <authorList>
            <consortium name="Ensembl"/>
        </authorList>
    </citation>
    <scope>IDENTIFICATION</scope>
</reference>
<dbReference type="GO" id="GO:0005768">
    <property type="term" value="C:endosome"/>
    <property type="evidence" value="ECO:0007669"/>
    <property type="project" value="UniProtKB-SubCell"/>
</dbReference>
<evidence type="ECO:0000256" key="9">
    <source>
        <dbReference type="SAM" id="MobiDB-lite"/>
    </source>
</evidence>
<reference evidence="13" key="2">
    <citation type="submission" date="2025-09" db="UniProtKB">
        <authorList>
            <consortium name="Ensembl"/>
        </authorList>
    </citation>
    <scope>IDENTIFICATION</scope>
</reference>
<proteinExistence type="predicted"/>
<organism evidence="13 14">
    <name type="scientific">Fundulus heteroclitus</name>
    <name type="common">Killifish</name>
    <name type="synonym">Mummichog</name>
    <dbReference type="NCBI Taxonomy" id="8078"/>
    <lineage>
        <taxon>Eukaryota</taxon>
        <taxon>Metazoa</taxon>
        <taxon>Chordata</taxon>
        <taxon>Craniata</taxon>
        <taxon>Vertebrata</taxon>
        <taxon>Euteleostomi</taxon>
        <taxon>Actinopterygii</taxon>
        <taxon>Neopterygii</taxon>
        <taxon>Teleostei</taxon>
        <taxon>Neoteleostei</taxon>
        <taxon>Acanthomorphata</taxon>
        <taxon>Ovalentaria</taxon>
        <taxon>Atherinomorphae</taxon>
        <taxon>Cyprinodontiformes</taxon>
        <taxon>Fundulidae</taxon>
        <taxon>Fundulus</taxon>
    </lineage>
</organism>
<dbReference type="PANTHER" id="PTHR23167:SF89">
    <property type="entry name" value="MICAL-LIKE PROTEIN 1"/>
    <property type="match status" value="1"/>
</dbReference>
<dbReference type="GeneID" id="105938055"/>
<evidence type="ECO:0000256" key="3">
    <source>
        <dbReference type="ARBA" id="ARBA00022723"/>
    </source>
</evidence>
<dbReference type="PROSITE" id="PS50021">
    <property type="entry name" value="CH"/>
    <property type="match status" value="1"/>
</dbReference>
<evidence type="ECO:0000259" key="11">
    <source>
        <dbReference type="PROSITE" id="PS50023"/>
    </source>
</evidence>
<dbReference type="InterPro" id="IPR036872">
    <property type="entry name" value="CH_dom_sf"/>
</dbReference>
<feature type="compositionally biased region" description="Polar residues" evidence="9">
    <location>
        <begin position="592"/>
        <end position="617"/>
    </location>
</feature>
<feature type="region of interest" description="Disordered" evidence="9">
    <location>
        <begin position="310"/>
        <end position="617"/>
    </location>
</feature>
<protein>
    <submittedName>
        <fullName evidence="13">MICAL like 1</fullName>
    </submittedName>
</protein>
<dbReference type="SMART" id="SM00033">
    <property type="entry name" value="CH"/>
    <property type="match status" value="1"/>
</dbReference>
<dbReference type="PROSITE" id="PS51848">
    <property type="entry name" value="BMERB"/>
    <property type="match status" value="1"/>
</dbReference>
<evidence type="ECO:0000259" key="12">
    <source>
        <dbReference type="PROSITE" id="PS51848"/>
    </source>
</evidence>
<dbReference type="SMART" id="SM01203">
    <property type="entry name" value="DUF3585"/>
    <property type="match status" value="1"/>
</dbReference>
<dbReference type="AlphaFoldDB" id="A0A3Q2QB46"/>
<keyword evidence="4" id="KW-0967">Endosome</keyword>
<comment type="subcellular location">
    <subcellularLocation>
        <location evidence="1">Endosome</location>
    </subcellularLocation>
</comment>
<feature type="compositionally biased region" description="Basic and acidic residues" evidence="9">
    <location>
        <begin position="265"/>
        <end position="277"/>
    </location>
</feature>
<feature type="domain" description="BMERB" evidence="12">
    <location>
        <begin position="640"/>
        <end position="786"/>
    </location>
</feature>
<evidence type="ECO:0000256" key="5">
    <source>
        <dbReference type="ARBA" id="ARBA00022833"/>
    </source>
</evidence>
<keyword evidence="14" id="KW-1185">Reference proteome</keyword>
<keyword evidence="3 8" id="KW-0479">Metal-binding</keyword>
<dbReference type="Gene3D" id="1.10.418.10">
    <property type="entry name" value="Calponin-like domain"/>
    <property type="match status" value="1"/>
</dbReference>
<dbReference type="InterPro" id="IPR001781">
    <property type="entry name" value="Znf_LIM"/>
</dbReference>
<dbReference type="InterPro" id="IPR050540">
    <property type="entry name" value="F-actin_Monoox_Mical"/>
</dbReference>
<feature type="compositionally biased region" description="Pro residues" evidence="9">
    <location>
        <begin position="406"/>
        <end position="416"/>
    </location>
</feature>
<evidence type="ECO:0000313" key="13">
    <source>
        <dbReference type="Ensembl" id="ENSFHEP00000024056.1"/>
    </source>
</evidence>
<dbReference type="InterPro" id="IPR001715">
    <property type="entry name" value="CH_dom"/>
</dbReference>
<feature type="compositionally biased region" description="Acidic residues" evidence="9">
    <location>
        <begin position="440"/>
        <end position="450"/>
    </location>
</feature>
<dbReference type="FunFam" id="1.10.418.10:FF:000023">
    <property type="entry name" value="EH domain-binding protein 1 isoform X1"/>
    <property type="match status" value="1"/>
</dbReference>
<dbReference type="Proteomes" id="UP000265000">
    <property type="component" value="Unplaced"/>
</dbReference>
<dbReference type="PROSITE" id="PS00478">
    <property type="entry name" value="LIM_DOMAIN_1"/>
    <property type="match status" value="1"/>
</dbReference>
<dbReference type="SUPFAM" id="SSF47576">
    <property type="entry name" value="Calponin-homology domain, CH-domain"/>
    <property type="match status" value="1"/>
</dbReference>
<keyword evidence="5 8" id="KW-0862">Zinc</keyword>
<feature type="domain" description="LIM zinc-binding" evidence="11">
    <location>
        <begin position="155"/>
        <end position="217"/>
    </location>
</feature>
<dbReference type="STRING" id="8078.ENSFHEP00000024056"/>
<evidence type="ECO:0000256" key="4">
    <source>
        <dbReference type="ARBA" id="ARBA00022753"/>
    </source>
</evidence>
<evidence type="ECO:0000256" key="2">
    <source>
        <dbReference type="ARBA" id="ARBA00022553"/>
    </source>
</evidence>
<evidence type="ECO:0000256" key="7">
    <source>
        <dbReference type="ARBA" id="ARBA00023054"/>
    </source>
</evidence>
<dbReference type="Pfam" id="PF00412">
    <property type="entry name" value="LIM"/>
    <property type="match status" value="1"/>
</dbReference>
<accession>A0A3Q2QB46</accession>
<evidence type="ECO:0000256" key="1">
    <source>
        <dbReference type="ARBA" id="ARBA00004177"/>
    </source>
</evidence>
<feature type="compositionally biased region" description="Basic and acidic residues" evidence="9">
    <location>
        <begin position="472"/>
        <end position="499"/>
    </location>
</feature>
<dbReference type="Ensembl" id="ENSFHET00000008739.1">
    <property type="protein sequence ID" value="ENSFHEP00000024056.1"/>
    <property type="gene ID" value="ENSFHEG00000005416.1"/>
</dbReference>